<evidence type="ECO:0000256" key="5">
    <source>
        <dbReference type="RuleBase" id="RU362057"/>
    </source>
</evidence>
<gene>
    <name evidence="6" type="ORF">M0R45_032601</name>
</gene>
<name>A0AAW1WHB6_RUBAR</name>
<evidence type="ECO:0000256" key="2">
    <source>
        <dbReference type="ARBA" id="ARBA00022676"/>
    </source>
</evidence>
<keyword evidence="3 4" id="KW-0808">Transferase</keyword>
<dbReference type="AlphaFoldDB" id="A0AAW1WHB6"/>
<dbReference type="Gene3D" id="3.40.50.2000">
    <property type="entry name" value="Glycogen Phosphorylase B"/>
    <property type="match status" value="2"/>
</dbReference>
<dbReference type="InterPro" id="IPR050481">
    <property type="entry name" value="UDP-glycosyltransf_plant"/>
</dbReference>
<dbReference type="SUPFAM" id="SSF53756">
    <property type="entry name" value="UDP-Glycosyltransferase/glycogen phosphorylase"/>
    <property type="match status" value="1"/>
</dbReference>
<dbReference type="GO" id="GO:0035251">
    <property type="term" value="F:UDP-glucosyltransferase activity"/>
    <property type="evidence" value="ECO:0007669"/>
    <property type="project" value="InterPro"/>
</dbReference>
<evidence type="ECO:0000256" key="4">
    <source>
        <dbReference type="RuleBase" id="RU003718"/>
    </source>
</evidence>
<dbReference type="Proteomes" id="UP001457282">
    <property type="component" value="Unassembled WGS sequence"/>
</dbReference>
<comment type="caution">
    <text evidence="6">The sequence shown here is derived from an EMBL/GenBank/DDBJ whole genome shotgun (WGS) entry which is preliminary data.</text>
</comment>
<evidence type="ECO:0000313" key="6">
    <source>
        <dbReference type="EMBL" id="KAK9924219.1"/>
    </source>
</evidence>
<dbReference type="PROSITE" id="PS00375">
    <property type="entry name" value="UDPGT"/>
    <property type="match status" value="1"/>
</dbReference>
<keyword evidence="2 4" id="KW-0328">Glycosyltransferase</keyword>
<dbReference type="FunFam" id="3.40.50.2000:FF:000080">
    <property type="entry name" value="Glycosyltransferase"/>
    <property type="match status" value="1"/>
</dbReference>
<evidence type="ECO:0000313" key="7">
    <source>
        <dbReference type="Proteomes" id="UP001457282"/>
    </source>
</evidence>
<sequence length="477" mass="53198">MKKAAELVFIPAPGIGHIVSAVEIAKRLVARDDQLFITVLIMKLPLDSKPKGTDDTHTRSERIKFINLPEINIDTEGISPANFFKLFAESYKPYIKVAVSKLSQSQSNPRLAGFVIDMFCTSIIDVANELGVPTYVFFASNAGFLGLLFHLQTLSDEHNKDFTDFKDSEDELVLPSFVNPLPARAVPSVFLDKEYTTIFINIGRRFRETKGILVNTFMELEAHALHSLSDGKTPPVYPVGPILNITRNENHEDYSDLAKQKTDSTLKWLDDQPPLSVVFLCFGSMGTFDEAQVKEIACALEQSGLRFLWSLREPPAKGKIAYPSDYADYRGVLPEGFLDRMSGIGKVIGWAPQVAVLAHPAIGGFVSHCGWNSMLESLWYGVPVGTLPMYAEQHLNAFEMARELGLAVEVSMDYRKNSEVIVNAEEIQRGIRQVMDHDSDTRKRVKEMSEISKKALMDGGSSYSSLGRFIEQIFLTS</sequence>
<dbReference type="PANTHER" id="PTHR48048">
    <property type="entry name" value="GLYCOSYLTRANSFERASE"/>
    <property type="match status" value="1"/>
</dbReference>
<evidence type="ECO:0000256" key="3">
    <source>
        <dbReference type="ARBA" id="ARBA00022679"/>
    </source>
</evidence>
<evidence type="ECO:0000256" key="1">
    <source>
        <dbReference type="ARBA" id="ARBA00009995"/>
    </source>
</evidence>
<reference evidence="6 7" key="1">
    <citation type="journal article" date="2023" name="G3 (Bethesda)">
        <title>A chromosome-length genome assembly and annotation of blackberry (Rubus argutus, cv. 'Hillquist').</title>
        <authorList>
            <person name="Bruna T."/>
            <person name="Aryal R."/>
            <person name="Dudchenko O."/>
            <person name="Sargent D.J."/>
            <person name="Mead D."/>
            <person name="Buti M."/>
            <person name="Cavallini A."/>
            <person name="Hytonen T."/>
            <person name="Andres J."/>
            <person name="Pham M."/>
            <person name="Weisz D."/>
            <person name="Mascagni F."/>
            <person name="Usai G."/>
            <person name="Natali L."/>
            <person name="Bassil N."/>
            <person name="Fernandez G.E."/>
            <person name="Lomsadze A."/>
            <person name="Armour M."/>
            <person name="Olukolu B."/>
            <person name="Poorten T."/>
            <person name="Britton C."/>
            <person name="Davik J."/>
            <person name="Ashrafi H."/>
            <person name="Aiden E.L."/>
            <person name="Borodovsky M."/>
            <person name="Worthington M."/>
        </authorList>
    </citation>
    <scope>NUCLEOTIDE SEQUENCE [LARGE SCALE GENOMIC DNA]</scope>
    <source>
        <strain evidence="6">PI 553951</strain>
    </source>
</reference>
<organism evidence="6 7">
    <name type="scientific">Rubus argutus</name>
    <name type="common">Southern blackberry</name>
    <dbReference type="NCBI Taxonomy" id="59490"/>
    <lineage>
        <taxon>Eukaryota</taxon>
        <taxon>Viridiplantae</taxon>
        <taxon>Streptophyta</taxon>
        <taxon>Embryophyta</taxon>
        <taxon>Tracheophyta</taxon>
        <taxon>Spermatophyta</taxon>
        <taxon>Magnoliopsida</taxon>
        <taxon>eudicotyledons</taxon>
        <taxon>Gunneridae</taxon>
        <taxon>Pentapetalae</taxon>
        <taxon>rosids</taxon>
        <taxon>fabids</taxon>
        <taxon>Rosales</taxon>
        <taxon>Rosaceae</taxon>
        <taxon>Rosoideae</taxon>
        <taxon>Rosoideae incertae sedis</taxon>
        <taxon>Rubus</taxon>
    </lineage>
</organism>
<dbReference type="InterPro" id="IPR035595">
    <property type="entry name" value="UDP_glycos_trans_CS"/>
</dbReference>
<accession>A0AAW1WHB6</accession>
<comment type="similarity">
    <text evidence="1 4">Belongs to the UDP-glycosyltransferase family.</text>
</comment>
<proteinExistence type="inferred from homology"/>
<dbReference type="CDD" id="cd03784">
    <property type="entry name" value="GT1_Gtf-like"/>
    <property type="match status" value="1"/>
</dbReference>
<keyword evidence="7" id="KW-1185">Reference proteome</keyword>
<dbReference type="Pfam" id="PF00201">
    <property type="entry name" value="UDPGT"/>
    <property type="match status" value="1"/>
</dbReference>
<dbReference type="InterPro" id="IPR002213">
    <property type="entry name" value="UDP_glucos_trans"/>
</dbReference>
<dbReference type="EMBL" id="JBEDUW010000006">
    <property type="protein sequence ID" value="KAK9924219.1"/>
    <property type="molecule type" value="Genomic_DNA"/>
</dbReference>
<dbReference type="EC" id="2.4.1.-" evidence="5"/>
<dbReference type="FunFam" id="3.40.50.2000:FF:000056">
    <property type="entry name" value="Glycosyltransferase"/>
    <property type="match status" value="1"/>
</dbReference>
<dbReference type="PANTHER" id="PTHR48048:SF45">
    <property type="entry name" value="GLYCOSYLTRANSFERASE"/>
    <property type="match status" value="1"/>
</dbReference>
<protein>
    <recommendedName>
        <fullName evidence="5">Glycosyltransferase</fullName>
        <ecNumber evidence="5">2.4.1.-</ecNumber>
    </recommendedName>
</protein>